<sequence>MEELRTNIEDCFDTSKIFKSYKLPFIKVKINNCNYVQNLLKENDILFKFPRVSPIINDEKNKENKLILMGEDLLRNYYKVSDKRMKLEDRLNSELESNGDYIIELSDDFFINMPRNVFIGLNSIDFAEYGIMDFKIEYKYLSYIECARQCIPNNIEIVSSFETIGHIAHLNLNEDNFQYRYILGKILLDKNPGIRTVVTKTGNIESTFRTYPLEVIGGENNLKARLKEQGIIYNINIDQVYWNSRLSNERHRIVELIPRKSIVFDLTCGAGAFTLPLIKIKDCTLFSNDLNPDAIKLLKENIISNKLKDDKVITSQKDCIECIHEILNRNLDPEKIFKIEKNALNLISHENDVFYWICNLPELSLNMLKGFVQGKRTYLEKKIQENSSFRNTMNHFFFYCFSKDPNPKKDIETRIFTFLESDPTTINSEYFSPINLSIHEVRDVSPNKKMYCAQFSMVIPIQVN</sequence>
<dbReference type="HAMAP" id="MF_03152">
    <property type="entry name" value="TRM5"/>
    <property type="match status" value="1"/>
</dbReference>
<dbReference type="Gene3D" id="3.30.300.110">
    <property type="entry name" value="Met-10+ protein-like domains"/>
    <property type="match status" value="1"/>
</dbReference>
<dbReference type="VEuPathDB" id="CryptoDB:Chro.60592"/>
<comment type="subcellular location">
    <subcellularLocation>
        <location evidence="10">Mitochondrion matrix</location>
    </subcellularLocation>
    <subcellularLocation>
        <location evidence="10">Nucleus</location>
    </subcellularLocation>
    <subcellularLocation>
        <location evidence="10">Cytoplasm</location>
    </subcellularLocation>
    <text evidence="10">Predominantly in the mitochondria and in the nucleus.</text>
</comment>
<comment type="similarity">
    <text evidence="10">Belongs to the TRM5 / TYW2 family.</text>
</comment>
<dbReference type="Pfam" id="PF02475">
    <property type="entry name" value="TRM5-TYW2_MTfase"/>
    <property type="match status" value="1"/>
</dbReference>
<comment type="catalytic activity">
    <reaction evidence="9 10">
        <text>guanosine(37) in tRNA + S-adenosyl-L-methionine = N(1)-methylguanosine(37) in tRNA + S-adenosyl-L-homocysteine + H(+)</text>
        <dbReference type="Rhea" id="RHEA:36899"/>
        <dbReference type="Rhea" id="RHEA-COMP:10145"/>
        <dbReference type="Rhea" id="RHEA-COMP:10147"/>
        <dbReference type="ChEBI" id="CHEBI:15378"/>
        <dbReference type="ChEBI" id="CHEBI:57856"/>
        <dbReference type="ChEBI" id="CHEBI:59789"/>
        <dbReference type="ChEBI" id="CHEBI:73542"/>
        <dbReference type="ChEBI" id="CHEBI:74269"/>
        <dbReference type="EC" id="2.1.1.228"/>
    </reaction>
</comment>
<keyword evidence="7 10" id="KW-0496">Mitochondrion</keyword>
<evidence type="ECO:0000256" key="3">
    <source>
        <dbReference type="ARBA" id="ARBA00022603"/>
    </source>
</evidence>
<dbReference type="PANTHER" id="PTHR23245:SF43">
    <property type="entry name" value="TRNA (GUANINE(37)-N1)-METHYLTRANSFERASE 2"/>
    <property type="match status" value="1"/>
</dbReference>
<dbReference type="Proteomes" id="UP000199752">
    <property type="component" value="Chromosome 6"/>
</dbReference>
<dbReference type="Pfam" id="PF25133">
    <property type="entry name" value="TYW2_N_2"/>
    <property type="match status" value="1"/>
</dbReference>
<comment type="caution">
    <text evidence="10">Lacks conserved residue(s) required for the propagation of feature annotation.</text>
</comment>
<dbReference type="GO" id="GO:0005634">
    <property type="term" value="C:nucleus"/>
    <property type="evidence" value="ECO:0007669"/>
    <property type="project" value="UniProtKB-SubCell"/>
</dbReference>
<dbReference type="GO" id="GO:0002939">
    <property type="term" value="P:tRNA N1-guanine methylation"/>
    <property type="evidence" value="ECO:0007669"/>
    <property type="project" value="TreeGrafter"/>
</dbReference>
<evidence type="ECO:0000256" key="5">
    <source>
        <dbReference type="ARBA" id="ARBA00022691"/>
    </source>
</evidence>
<dbReference type="GO" id="GO:0052906">
    <property type="term" value="F:tRNA (guanine(37)-N1)-methyltransferase activity"/>
    <property type="evidence" value="ECO:0007669"/>
    <property type="project" value="UniProtKB-UniRule"/>
</dbReference>
<evidence type="ECO:0000256" key="8">
    <source>
        <dbReference type="ARBA" id="ARBA00023242"/>
    </source>
</evidence>
<evidence type="ECO:0000256" key="6">
    <source>
        <dbReference type="ARBA" id="ARBA00022694"/>
    </source>
</evidence>
<dbReference type="CDD" id="cd02440">
    <property type="entry name" value="AdoMet_MTases"/>
    <property type="match status" value="1"/>
</dbReference>
<comment type="similarity">
    <text evidence="1">Belongs to the class I-like SAM-binding methyltransferase superfamily. TRM5/TYW2 family.</text>
</comment>
<dbReference type="PROSITE" id="PS51684">
    <property type="entry name" value="SAM_MT_TRM5_TYW2"/>
    <property type="match status" value="1"/>
</dbReference>
<keyword evidence="2 10" id="KW-0963">Cytoplasm</keyword>
<gene>
    <name evidence="12" type="ORF">CHUDEA6_5130</name>
</gene>
<dbReference type="GO" id="GO:0070901">
    <property type="term" value="P:mitochondrial tRNA methylation"/>
    <property type="evidence" value="ECO:0007669"/>
    <property type="project" value="UniProtKB-ARBA"/>
</dbReference>
<dbReference type="InterPro" id="IPR056743">
    <property type="entry name" value="TRM5-TYW2-like_MTfase"/>
</dbReference>
<protein>
    <recommendedName>
        <fullName evidence="10">tRNA (guanine(37)-N1)-methyltransferase</fullName>
        <ecNumber evidence="10">2.1.1.228</ecNumber>
    </recommendedName>
    <alternativeName>
        <fullName evidence="10">M1G-methyltransferase</fullName>
    </alternativeName>
    <alternativeName>
        <fullName evidence="10">tRNA [GM37] methyltransferase</fullName>
    </alternativeName>
    <alternativeName>
        <fullName evidence="10">tRNA methyltransferase 5 homolog</fullName>
    </alternativeName>
</protein>
<feature type="binding site" evidence="10">
    <location>
        <position position="250"/>
    </location>
    <ligand>
        <name>S-adenosyl-L-methionine</name>
        <dbReference type="ChEBI" id="CHEBI:59789"/>
    </ligand>
</feature>
<dbReference type="GO" id="GO:0005759">
    <property type="term" value="C:mitochondrial matrix"/>
    <property type="evidence" value="ECO:0007669"/>
    <property type="project" value="UniProtKB-SubCell"/>
</dbReference>
<keyword evidence="4 10" id="KW-0808">Transferase</keyword>
<organism evidence="12">
    <name type="scientific">Cryptosporidium hominis</name>
    <dbReference type="NCBI Taxonomy" id="237895"/>
    <lineage>
        <taxon>Eukaryota</taxon>
        <taxon>Sar</taxon>
        <taxon>Alveolata</taxon>
        <taxon>Apicomplexa</taxon>
        <taxon>Conoidasida</taxon>
        <taxon>Coccidia</taxon>
        <taxon>Eucoccidiorida</taxon>
        <taxon>Eimeriorina</taxon>
        <taxon>Cryptosporidiidae</taxon>
        <taxon>Cryptosporidium</taxon>
    </lineage>
</organism>
<feature type="domain" description="SAM-dependent methyltransferase TRM5/TYW2-type" evidence="11">
    <location>
        <begin position="161"/>
        <end position="459"/>
    </location>
</feature>
<accession>A0A0S4TID6</accession>
<feature type="binding site" evidence="10">
    <location>
        <position position="359"/>
    </location>
    <ligand>
        <name>S-adenosyl-L-methionine</name>
        <dbReference type="ChEBI" id="CHEBI:59789"/>
    </ligand>
</feature>
<reference evidence="12" key="1">
    <citation type="submission" date="2015-08" db="EMBL/GenBank/DDBJ databases">
        <authorList>
            <person name="Babu N.S."/>
            <person name="Beckwith C.J."/>
            <person name="Beseler K.G."/>
            <person name="Brison A."/>
            <person name="Carone J.V."/>
            <person name="Caskin T.P."/>
            <person name="Diamond M."/>
            <person name="Durham M.E."/>
            <person name="Foxe J.M."/>
            <person name="Go M."/>
            <person name="Henderson B.A."/>
            <person name="Jones I.B."/>
            <person name="McGettigan J.A."/>
            <person name="Micheletti S.J."/>
            <person name="Nasrallah M.E."/>
            <person name="Ortiz D."/>
            <person name="Piller C.R."/>
            <person name="Privatt S.R."/>
            <person name="Schneider S.L."/>
            <person name="Sharp S."/>
            <person name="Smith T.C."/>
            <person name="Stanton J.D."/>
            <person name="Ullery H.E."/>
            <person name="Wilson R.J."/>
            <person name="Serrano M.G."/>
            <person name="Buck G."/>
            <person name="Lee V."/>
            <person name="Wang Y."/>
            <person name="Carvalho R."/>
            <person name="Voegtly L."/>
            <person name="Shi R."/>
            <person name="Duckworth R."/>
            <person name="Johnson A."/>
            <person name="Loviza R."/>
            <person name="Walstead R."/>
            <person name="Shah Z."/>
            <person name="Kiflezghi M."/>
            <person name="Wade K."/>
            <person name="Ball S.L."/>
            <person name="Bradley K.W."/>
            <person name="Asai D.J."/>
            <person name="Bowman C.A."/>
            <person name="Russell D.A."/>
            <person name="Pope W.H."/>
            <person name="Jacobs-Sera D."/>
            <person name="Hendrix R.W."/>
            <person name="Hatfull G.F."/>
        </authorList>
    </citation>
    <scope>NUCLEOTIDE SEQUENCE [LARGE SCALE GENOMIC DNA]</scope>
</reference>
<keyword evidence="5 10" id="KW-0949">S-adenosyl-L-methionine</keyword>
<evidence type="ECO:0000256" key="9">
    <source>
        <dbReference type="ARBA" id="ARBA00047783"/>
    </source>
</evidence>
<proteinExistence type="inferred from homology"/>
<evidence type="ECO:0000259" key="11">
    <source>
        <dbReference type="PROSITE" id="PS51684"/>
    </source>
</evidence>
<dbReference type="VEuPathDB" id="CryptoDB:CHUDEA6_5130"/>
<dbReference type="EMBL" id="LN877952">
    <property type="protein sequence ID" value="CUV06940.1"/>
    <property type="molecule type" value="Genomic_DNA"/>
</dbReference>
<feature type="binding site" evidence="10">
    <location>
        <begin position="289"/>
        <end position="290"/>
    </location>
    <ligand>
        <name>S-adenosyl-L-methionine</name>
        <dbReference type="ChEBI" id="CHEBI:59789"/>
    </ligand>
</feature>
<evidence type="ECO:0000256" key="2">
    <source>
        <dbReference type="ARBA" id="ARBA00022490"/>
    </source>
</evidence>
<dbReference type="VEuPathDB" id="CryptoDB:GY17_00000540"/>
<evidence type="ECO:0000256" key="7">
    <source>
        <dbReference type="ARBA" id="ARBA00023128"/>
    </source>
</evidence>
<comment type="subunit">
    <text evidence="10">Monomer.</text>
</comment>
<dbReference type="FunFam" id="3.30.300.110:FF:000001">
    <property type="entry name" value="tRNA (guanine(37)-N1)-methyltransferase"/>
    <property type="match status" value="1"/>
</dbReference>
<evidence type="ECO:0000256" key="4">
    <source>
        <dbReference type="ARBA" id="ARBA00022679"/>
    </source>
</evidence>
<keyword evidence="8 10" id="KW-0539">Nucleus</keyword>
<dbReference type="InterPro" id="IPR025792">
    <property type="entry name" value="tRNA_Gua_MeTrfase_euk"/>
</dbReference>
<evidence type="ECO:0000256" key="10">
    <source>
        <dbReference type="HAMAP-Rule" id="MF_03152"/>
    </source>
</evidence>
<keyword evidence="6 10" id="KW-0819">tRNA processing</keyword>
<keyword evidence="3 10" id="KW-0489">Methyltransferase</keyword>
<dbReference type="PANTHER" id="PTHR23245">
    <property type="entry name" value="TRNA METHYLTRANSFERASE"/>
    <property type="match status" value="1"/>
</dbReference>
<evidence type="ECO:0000313" key="12">
    <source>
        <dbReference type="EMBL" id="CUV06940.1"/>
    </source>
</evidence>
<dbReference type="SUPFAM" id="SSF53335">
    <property type="entry name" value="S-adenosyl-L-methionine-dependent methyltransferases"/>
    <property type="match status" value="1"/>
</dbReference>
<dbReference type="InterPro" id="IPR056744">
    <property type="entry name" value="TRM5/TYW2-like_N"/>
</dbReference>
<dbReference type="EC" id="2.1.1.228" evidence="10"/>
<dbReference type="InterPro" id="IPR029063">
    <property type="entry name" value="SAM-dependent_MTases_sf"/>
</dbReference>
<dbReference type="InterPro" id="IPR030382">
    <property type="entry name" value="MeTrfase_TRM5/TYW2"/>
</dbReference>
<evidence type="ECO:0000256" key="1">
    <source>
        <dbReference type="ARBA" id="ARBA00009775"/>
    </source>
</evidence>
<dbReference type="Gene3D" id="3.40.50.150">
    <property type="entry name" value="Vaccinia Virus protein VP39"/>
    <property type="match status" value="1"/>
</dbReference>
<name>A0A0S4TID6_CRYHO</name>
<dbReference type="AlphaFoldDB" id="A0A0S4TID6"/>
<comment type="function">
    <text evidence="10">Specifically methylates the N1 position of guanosine-37 in various cytoplasmic and mitochondrial tRNAs. Methylation is not dependent on the nature of the nucleoside 5' of the target nucleoside. This is the first step in the biosynthesis of wybutosine (yW), a modified base adjacent to the anticodon of tRNAs and required for accurate decoding.</text>
</comment>
<dbReference type="VEuPathDB" id="CryptoDB:ChTU502y2012_382g0320"/>